<keyword evidence="3" id="KW-1185">Reference proteome</keyword>
<evidence type="ECO:0000313" key="3">
    <source>
        <dbReference type="Proteomes" id="UP001172155"/>
    </source>
</evidence>
<accession>A0AA40F4N2</accession>
<sequence length="148" mass="15878">MANPGPAAHNGPPGRDRPSGAYADPSPAFSRPFLLQEALPYSPFTSIIPFDSSVLHQPTPPKEKIAKLGYGPAAKTALLLMPVKLEEACAKGGQVTGEGAYNWTSVIRMTRKLVSNRLSGLWQARPPPGYVKISWICVSSRPQPPCLS</sequence>
<protein>
    <submittedName>
        <fullName evidence="2">Uncharacterized protein</fullName>
    </submittedName>
</protein>
<dbReference type="AlphaFoldDB" id="A0AA40F4N2"/>
<gene>
    <name evidence="2" type="ORF">B0T18DRAFT_401246</name>
</gene>
<dbReference type="Proteomes" id="UP001172155">
    <property type="component" value="Unassembled WGS sequence"/>
</dbReference>
<reference evidence="2" key="1">
    <citation type="submission" date="2023-06" db="EMBL/GenBank/DDBJ databases">
        <title>Genome-scale phylogeny and comparative genomics of the fungal order Sordariales.</title>
        <authorList>
            <consortium name="Lawrence Berkeley National Laboratory"/>
            <person name="Hensen N."/>
            <person name="Bonometti L."/>
            <person name="Westerberg I."/>
            <person name="Brannstrom I.O."/>
            <person name="Guillou S."/>
            <person name="Cros-Aarteil S."/>
            <person name="Calhoun S."/>
            <person name="Haridas S."/>
            <person name="Kuo A."/>
            <person name="Mondo S."/>
            <person name="Pangilinan J."/>
            <person name="Riley R."/>
            <person name="LaButti K."/>
            <person name="Andreopoulos B."/>
            <person name="Lipzen A."/>
            <person name="Chen C."/>
            <person name="Yanf M."/>
            <person name="Daum C."/>
            <person name="Ng V."/>
            <person name="Clum A."/>
            <person name="Steindorff A."/>
            <person name="Ohm R."/>
            <person name="Martin F."/>
            <person name="Silar P."/>
            <person name="Natvig D."/>
            <person name="Lalanne C."/>
            <person name="Gautier V."/>
            <person name="Ament-velasquez S.L."/>
            <person name="Kruys A."/>
            <person name="Hutchinson M.I."/>
            <person name="Powell A.J."/>
            <person name="Barry K."/>
            <person name="Miller A.N."/>
            <person name="Grigoriev I.V."/>
            <person name="Debuchy R."/>
            <person name="Gladieux P."/>
            <person name="Thoren M.H."/>
            <person name="Johannesson H."/>
        </authorList>
    </citation>
    <scope>NUCLEOTIDE SEQUENCE</scope>
    <source>
        <strain evidence="2">SMH3187-1</strain>
    </source>
</reference>
<feature type="compositionally biased region" description="Low complexity" evidence="1">
    <location>
        <begin position="1"/>
        <end position="13"/>
    </location>
</feature>
<comment type="caution">
    <text evidence="2">The sequence shown here is derived from an EMBL/GenBank/DDBJ whole genome shotgun (WGS) entry which is preliminary data.</text>
</comment>
<evidence type="ECO:0000256" key="1">
    <source>
        <dbReference type="SAM" id="MobiDB-lite"/>
    </source>
</evidence>
<evidence type="ECO:0000313" key="2">
    <source>
        <dbReference type="EMBL" id="KAK0750881.1"/>
    </source>
</evidence>
<proteinExistence type="predicted"/>
<feature type="region of interest" description="Disordered" evidence="1">
    <location>
        <begin position="1"/>
        <end position="25"/>
    </location>
</feature>
<organism evidence="2 3">
    <name type="scientific">Schizothecium vesticola</name>
    <dbReference type="NCBI Taxonomy" id="314040"/>
    <lineage>
        <taxon>Eukaryota</taxon>
        <taxon>Fungi</taxon>
        <taxon>Dikarya</taxon>
        <taxon>Ascomycota</taxon>
        <taxon>Pezizomycotina</taxon>
        <taxon>Sordariomycetes</taxon>
        <taxon>Sordariomycetidae</taxon>
        <taxon>Sordariales</taxon>
        <taxon>Schizotheciaceae</taxon>
        <taxon>Schizothecium</taxon>
    </lineage>
</organism>
<name>A0AA40F4N2_9PEZI</name>
<dbReference type="EMBL" id="JAUKUD010000002">
    <property type="protein sequence ID" value="KAK0750881.1"/>
    <property type="molecule type" value="Genomic_DNA"/>
</dbReference>